<sequence>MYGIFMVLLVLGMIISGLFIVRFHKRMDWQKRMKAIVACLGCFSVAFICIVFVPKKDTFTVNESKVSEETTSEEDSKKEEVTSSDEVKKDKEPIYKEYSTEEIKSLFITGMSTKEFDDKKEESKIKVRNYNNYNPAGLYTFDTKEGQIVAVVLNAKEVIKVETLNNQELLGNFIKDEENRMNEEKRIANEEANKQLKELYESKKNKMEGSGDSVTNKMQLNSGLVFFDFNNTGSRNFIVHLKDSSGNTIELLVNTIGNYSGKVSTAIPVSGEYYLEVKSSSNWNATVTQETPPVSEKVPGTINGHGDDVVFIDVPSGNHIVKLKHTGSRNFIIKVNDQNLLVNKIGTYEGSSSQVFKNSGMYSFAVKADGDWSITIE</sequence>
<keyword evidence="3" id="KW-0472">Membrane</keyword>
<reference evidence="4 5" key="1">
    <citation type="submission" date="2017-01" db="EMBL/GenBank/DDBJ databases">
        <title>Bacillus cereus isolates.</title>
        <authorList>
            <person name="Beno S.M."/>
        </authorList>
    </citation>
    <scope>NUCLEOTIDE SEQUENCE [LARGE SCALE GENOMIC DNA]</scope>
    <source>
        <strain evidence="4 5">FSL M7-1219</strain>
    </source>
</reference>
<feature type="coiled-coil region" evidence="1">
    <location>
        <begin position="174"/>
        <end position="209"/>
    </location>
</feature>
<feature type="transmembrane region" description="Helical" evidence="3">
    <location>
        <begin position="35"/>
        <end position="53"/>
    </location>
</feature>
<evidence type="ECO:0000313" key="5">
    <source>
        <dbReference type="Proteomes" id="UP000191124"/>
    </source>
</evidence>
<feature type="compositionally biased region" description="Basic and acidic residues" evidence="2">
    <location>
        <begin position="74"/>
        <end position="88"/>
    </location>
</feature>
<organism evidence="4 5">
    <name type="scientific">Bacillus cereus</name>
    <dbReference type="NCBI Taxonomy" id="1396"/>
    <lineage>
        <taxon>Bacteria</taxon>
        <taxon>Bacillati</taxon>
        <taxon>Bacillota</taxon>
        <taxon>Bacilli</taxon>
        <taxon>Bacillales</taxon>
        <taxon>Bacillaceae</taxon>
        <taxon>Bacillus</taxon>
        <taxon>Bacillus cereus group</taxon>
    </lineage>
</organism>
<feature type="region of interest" description="Disordered" evidence="2">
    <location>
        <begin position="63"/>
        <end position="88"/>
    </location>
</feature>
<comment type="caution">
    <text evidence="4">The sequence shown here is derived from an EMBL/GenBank/DDBJ whole genome shotgun (WGS) entry which is preliminary data.</text>
</comment>
<gene>
    <name evidence="4" type="ORF">BW892_24335</name>
</gene>
<keyword evidence="3" id="KW-1133">Transmembrane helix</keyword>
<proteinExistence type="predicted"/>
<name>A0A1S9UDP5_BACCE</name>
<dbReference type="AlphaFoldDB" id="A0A1S9UDP5"/>
<accession>A0A1S9UDP5</accession>
<dbReference type="EMBL" id="MUAL01000087">
    <property type="protein sequence ID" value="OOR20362.1"/>
    <property type="molecule type" value="Genomic_DNA"/>
</dbReference>
<protein>
    <submittedName>
        <fullName evidence="4">Uncharacterized protein</fullName>
    </submittedName>
</protein>
<keyword evidence="1" id="KW-0175">Coiled coil</keyword>
<evidence type="ECO:0000256" key="2">
    <source>
        <dbReference type="SAM" id="MobiDB-lite"/>
    </source>
</evidence>
<feature type="transmembrane region" description="Helical" evidence="3">
    <location>
        <begin position="6"/>
        <end position="23"/>
    </location>
</feature>
<evidence type="ECO:0000256" key="3">
    <source>
        <dbReference type="SAM" id="Phobius"/>
    </source>
</evidence>
<evidence type="ECO:0000313" key="4">
    <source>
        <dbReference type="EMBL" id="OOR20362.1"/>
    </source>
</evidence>
<keyword evidence="3" id="KW-0812">Transmembrane</keyword>
<evidence type="ECO:0000256" key="1">
    <source>
        <dbReference type="SAM" id="Coils"/>
    </source>
</evidence>
<dbReference type="Proteomes" id="UP000191124">
    <property type="component" value="Unassembled WGS sequence"/>
</dbReference>